<dbReference type="InterPro" id="IPR004459">
    <property type="entry name" value="CobQ_synth"/>
</dbReference>
<evidence type="ECO:0000313" key="7">
    <source>
        <dbReference type="EMBL" id="GGK17870.1"/>
    </source>
</evidence>
<keyword evidence="8" id="KW-1185">Reference proteome</keyword>
<feature type="active site" description="Nucleophile" evidence="4">
    <location>
        <position position="326"/>
    </location>
</feature>
<protein>
    <recommendedName>
        <fullName evidence="4">Cobyric acid synthase</fullName>
    </recommendedName>
</protein>
<dbReference type="InterPro" id="IPR029062">
    <property type="entry name" value="Class_I_gatase-like"/>
</dbReference>
<dbReference type="PANTHER" id="PTHR21343:SF1">
    <property type="entry name" value="COBYRIC ACID SYNTHASE"/>
    <property type="match status" value="1"/>
</dbReference>
<dbReference type="CDD" id="cd05389">
    <property type="entry name" value="CobQ_N"/>
    <property type="match status" value="1"/>
</dbReference>
<dbReference type="InterPro" id="IPR011698">
    <property type="entry name" value="GATase_3"/>
</dbReference>
<dbReference type="RefSeq" id="WP_229780627.1">
    <property type="nucleotide sequence ID" value="NZ_BMPP01000003.1"/>
</dbReference>
<dbReference type="EMBL" id="BMPP01000003">
    <property type="protein sequence ID" value="GGK17870.1"/>
    <property type="molecule type" value="Genomic_DNA"/>
</dbReference>
<evidence type="ECO:0000313" key="8">
    <source>
        <dbReference type="Proteomes" id="UP000647587"/>
    </source>
</evidence>
<comment type="caution">
    <text evidence="7">The sequence shown here is derived from an EMBL/GenBank/DDBJ whole genome shotgun (WGS) entry which is preliminary data.</text>
</comment>
<comment type="function">
    <text evidence="4">Catalyzes amidations at positions B, D, E, and G on adenosylcobyrinic A,C-diamide. NH(2) groups are provided by glutamine, and one molecule of ATP is hydrogenolyzed for each amidation.</text>
</comment>
<accession>A0ABQ2EMY5</accession>
<dbReference type="HAMAP" id="MF_00028">
    <property type="entry name" value="CobQ"/>
    <property type="match status" value="1"/>
</dbReference>
<dbReference type="InterPro" id="IPR027417">
    <property type="entry name" value="P-loop_NTPase"/>
</dbReference>
<evidence type="ECO:0000259" key="6">
    <source>
        <dbReference type="Pfam" id="PF07685"/>
    </source>
</evidence>
<dbReference type="PROSITE" id="PS51274">
    <property type="entry name" value="GATASE_COBBQ"/>
    <property type="match status" value="1"/>
</dbReference>
<dbReference type="InterPro" id="IPR047045">
    <property type="entry name" value="CobQ_N"/>
</dbReference>
<dbReference type="Pfam" id="PF07685">
    <property type="entry name" value="GATase_3"/>
    <property type="match status" value="1"/>
</dbReference>
<keyword evidence="3 4" id="KW-0315">Glutamine amidotransferase</keyword>
<gene>
    <name evidence="4 7" type="primary">cobQ</name>
    <name evidence="7" type="ORF">GCM10008955_09170</name>
</gene>
<dbReference type="NCBIfam" id="TIGR00313">
    <property type="entry name" value="cobQ"/>
    <property type="match status" value="1"/>
</dbReference>
<dbReference type="Gene3D" id="3.40.50.300">
    <property type="entry name" value="P-loop containing nucleotide triphosphate hydrolases"/>
    <property type="match status" value="1"/>
</dbReference>
<dbReference type="PANTHER" id="PTHR21343">
    <property type="entry name" value="DETHIOBIOTIN SYNTHETASE"/>
    <property type="match status" value="1"/>
</dbReference>
<comment type="pathway">
    <text evidence="1 4">Cofactor biosynthesis; adenosylcobalamin biosynthesis.</text>
</comment>
<sequence>MGKAIMVQGCTSNAGKSYLASALCRILADEGLRVAPFKAQNMSNNAGVTPAGLEMGRAQLVQARAARVIPDVRMNPVLLKPEADTRSQVVLLGKAHPEITALPWRERKPQLWPYVQESLHSLLAEFDVVVIEGAGSPAEVNLRASDIVNMRVAREARAAVLLACDIDRGGAFAHLLGTWHCLVPEERELLAGFILNRFRGDARLLSPAPEWLREQTGVPTVGVVPWLNIPLPEEDGVALERPAAPGGPAGFVGIVQLPRVSNLDEFAPLGERARWVGRPEELNGAQAVIIPGSKSTASDLGWLRHSGLAGAITRMAEAGVPVLGVCGGLQMLGRRVHDPHGVEGGGDVPGLGLLNLETEFASEKTTRLTRLTDAETGLALEGYEIHHGQTLSGAGVQELAPGLLWRSGNVRGTYLHGLLENPAYLERFLGWAGLPAPVGLDSLDARLDAIAGQVKASLDWPYVRGLL</sequence>
<dbReference type="SUPFAM" id="SSF52317">
    <property type="entry name" value="Class I glutamine amidotransferase-like"/>
    <property type="match status" value="1"/>
</dbReference>
<proteinExistence type="inferred from homology"/>
<evidence type="ECO:0000256" key="1">
    <source>
        <dbReference type="ARBA" id="ARBA00004953"/>
    </source>
</evidence>
<comment type="similarity">
    <text evidence="4">Belongs to the CobB/CobQ family. CobQ subfamily.</text>
</comment>
<feature type="domain" description="CobQ/CobB/MinD/ParA nucleotide binding" evidence="5">
    <location>
        <begin position="5"/>
        <end position="226"/>
    </location>
</feature>
<dbReference type="Pfam" id="PF01656">
    <property type="entry name" value="CbiA"/>
    <property type="match status" value="1"/>
</dbReference>
<organism evidence="7 8">
    <name type="scientific">Deinococcus malanensis</name>
    <dbReference type="NCBI Taxonomy" id="1706855"/>
    <lineage>
        <taxon>Bacteria</taxon>
        <taxon>Thermotogati</taxon>
        <taxon>Deinococcota</taxon>
        <taxon>Deinococci</taxon>
        <taxon>Deinococcales</taxon>
        <taxon>Deinococcaceae</taxon>
        <taxon>Deinococcus</taxon>
    </lineage>
</organism>
<dbReference type="PROSITE" id="PS51273">
    <property type="entry name" value="GATASE_TYPE_1"/>
    <property type="match status" value="1"/>
</dbReference>
<feature type="active site" evidence="4">
    <location>
        <position position="416"/>
    </location>
</feature>
<dbReference type="InterPro" id="IPR002586">
    <property type="entry name" value="CobQ/CobB/MinD/ParA_Nub-bd_dom"/>
</dbReference>
<dbReference type="InterPro" id="IPR033949">
    <property type="entry name" value="CobQ_GATase1"/>
</dbReference>
<dbReference type="CDD" id="cd01750">
    <property type="entry name" value="GATase1_CobQ"/>
    <property type="match status" value="1"/>
</dbReference>
<reference evidence="8" key="1">
    <citation type="journal article" date="2019" name="Int. J. Syst. Evol. Microbiol.">
        <title>The Global Catalogue of Microorganisms (GCM) 10K type strain sequencing project: providing services to taxonomists for standard genome sequencing and annotation.</title>
        <authorList>
            <consortium name="The Broad Institute Genomics Platform"/>
            <consortium name="The Broad Institute Genome Sequencing Center for Infectious Disease"/>
            <person name="Wu L."/>
            <person name="Ma J."/>
        </authorList>
    </citation>
    <scope>NUCLEOTIDE SEQUENCE [LARGE SCALE GENOMIC DNA]</scope>
    <source>
        <strain evidence="8">JCM 30331</strain>
    </source>
</reference>
<dbReference type="NCBIfam" id="NF001989">
    <property type="entry name" value="PRK00784.1"/>
    <property type="match status" value="1"/>
</dbReference>
<feature type="domain" description="CobB/CobQ-like glutamine amidotransferase" evidence="6">
    <location>
        <begin position="252"/>
        <end position="422"/>
    </location>
</feature>
<evidence type="ECO:0000256" key="3">
    <source>
        <dbReference type="ARBA" id="ARBA00022962"/>
    </source>
</evidence>
<dbReference type="SUPFAM" id="SSF52540">
    <property type="entry name" value="P-loop containing nucleoside triphosphate hydrolases"/>
    <property type="match status" value="1"/>
</dbReference>
<evidence type="ECO:0000256" key="4">
    <source>
        <dbReference type="HAMAP-Rule" id="MF_00028"/>
    </source>
</evidence>
<evidence type="ECO:0000256" key="2">
    <source>
        <dbReference type="ARBA" id="ARBA00022573"/>
    </source>
</evidence>
<name>A0ABQ2EMY5_9DEIO</name>
<evidence type="ECO:0000259" key="5">
    <source>
        <dbReference type="Pfam" id="PF01656"/>
    </source>
</evidence>
<dbReference type="Gene3D" id="3.40.50.880">
    <property type="match status" value="1"/>
</dbReference>
<dbReference type="Proteomes" id="UP000647587">
    <property type="component" value="Unassembled WGS sequence"/>
</dbReference>
<keyword evidence="2 4" id="KW-0169">Cobalamin biosynthesis</keyword>